<proteinExistence type="predicted"/>
<evidence type="ECO:0000259" key="1">
    <source>
        <dbReference type="Pfam" id="PF13619"/>
    </source>
</evidence>
<dbReference type="Proteomes" id="UP000886289">
    <property type="component" value="Unassembled WGS sequence"/>
</dbReference>
<name>A0A7C0U3J9_DESA2</name>
<gene>
    <name evidence="2" type="ORF">ENG63_07995</name>
</gene>
<comment type="caution">
    <text evidence="2">The sequence shown here is derived from an EMBL/GenBank/DDBJ whole genome shotgun (WGS) entry which is preliminary data.</text>
</comment>
<sequence>MDRTSVVSSNLKSVGYDVNTKILEIEFQNGSVYQYYEVPLNIYEGLMKAPSHGKFFHARIRNVYRYRRIK</sequence>
<dbReference type="AlphaFoldDB" id="A0A7C0U3J9"/>
<dbReference type="Pfam" id="PF13619">
    <property type="entry name" value="KTSC"/>
    <property type="match status" value="1"/>
</dbReference>
<dbReference type="InterPro" id="IPR025309">
    <property type="entry name" value="KTSC_dom"/>
</dbReference>
<reference evidence="2" key="1">
    <citation type="journal article" date="2020" name="mSystems">
        <title>Genome- and Community-Level Interaction Insights into Carbon Utilization and Element Cycling Functions of Hydrothermarchaeota in Hydrothermal Sediment.</title>
        <authorList>
            <person name="Zhou Z."/>
            <person name="Liu Y."/>
            <person name="Xu W."/>
            <person name="Pan J."/>
            <person name="Luo Z.H."/>
            <person name="Li M."/>
        </authorList>
    </citation>
    <scope>NUCLEOTIDE SEQUENCE [LARGE SCALE GENOMIC DNA]</scope>
    <source>
        <strain evidence="2">HyVt-233</strain>
    </source>
</reference>
<accession>A0A7C0U3J9</accession>
<organism evidence="2">
    <name type="scientific">Desulfofervidus auxilii</name>
    <dbReference type="NCBI Taxonomy" id="1621989"/>
    <lineage>
        <taxon>Bacteria</taxon>
        <taxon>Pseudomonadati</taxon>
        <taxon>Thermodesulfobacteriota</taxon>
        <taxon>Candidatus Desulfofervidia</taxon>
        <taxon>Candidatus Desulfofervidales</taxon>
        <taxon>Candidatus Desulfofervidaceae</taxon>
        <taxon>Candidatus Desulfofervidus</taxon>
    </lineage>
</organism>
<evidence type="ECO:0000313" key="2">
    <source>
        <dbReference type="EMBL" id="HDD44782.1"/>
    </source>
</evidence>
<protein>
    <submittedName>
        <fullName evidence="2">KTSC domain-containing protein</fullName>
    </submittedName>
</protein>
<feature type="domain" description="KTSC" evidence="1">
    <location>
        <begin position="8"/>
        <end position="64"/>
    </location>
</feature>
<dbReference type="EMBL" id="DRBS01000298">
    <property type="protein sequence ID" value="HDD44782.1"/>
    <property type="molecule type" value="Genomic_DNA"/>
</dbReference>